<dbReference type="InterPro" id="IPR000515">
    <property type="entry name" value="MetI-like"/>
</dbReference>
<dbReference type="InterPro" id="IPR010065">
    <property type="entry name" value="AA_ABC_transptr_permease_3TM"/>
</dbReference>
<evidence type="ECO:0000256" key="1">
    <source>
        <dbReference type="ARBA" id="ARBA00004651"/>
    </source>
</evidence>
<feature type="transmembrane region" description="Helical" evidence="9">
    <location>
        <begin position="20"/>
        <end position="42"/>
    </location>
</feature>
<dbReference type="PROSITE" id="PS50928">
    <property type="entry name" value="ABC_TM1"/>
    <property type="match status" value="1"/>
</dbReference>
<gene>
    <name evidence="11" type="ORF">LK10_14890</name>
</gene>
<evidence type="ECO:0000256" key="6">
    <source>
        <dbReference type="ARBA" id="ARBA00022970"/>
    </source>
</evidence>
<dbReference type="InterPro" id="IPR043429">
    <property type="entry name" value="ArtM/GltK/GlnP/TcyL/YhdX-like"/>
</dbReference>
<evidence type="ECO:0000256" key="2">
    <source>
        <dbReference type="ARBA" id="ARBA00010072"/>
    </source>
</evidence>
<feature type="domain" description="ABC transmembrane type-1" evidence="10">
    <location>
        <begin position="16"/>
        <end position="204"/>
    </location>
</feature>
<evidence type="ECO:0000256" key="8">
    <source>
        <dbReference type="ARBA" id="ARBA00023136"/>
    </source>
</evidence>
<accession>A0A0B2AD93</accession>
<keyword evidence="8 9" id="KW-0472">Membrane</keyword>
<dbReference type="GO" id="GO:0006865">
    <property type="term" value="P:amino acid transport"/>
    <property type="evidence" value="ECO:0007669"/>
    <property type="project" value="UniProtKB-KW"/>
</dbReference>
<comment type="subcellular location">
    <subcellularLocation>
        <location evidence="1 9">Cell membrane</location>
        <topology evidence="1 9">Multi-pass membrane protein</topology>
    </subcellularLocation>
</comment>
<dbReference type="RefSeq" id="WP_043125249.1">
    <property type="nucleotide sequence ID" value="NZ_JTDL01000140.1"/>
</dbReference>
<comment type="similarity">
    <text evidence="2">Belongs to the binding-protein-dependent transport system permease family. HisMQ subfamily.</text>
</comment>
<dbReference type="SUPFAM" id="SSF161098">
    <property type="entry name" value="MetI-like"/>
    <property type="match status" value="1"/>
</dbReference>
<evidence type="ECO:0000313" key="11">
    <source>
        <dbReference type="EMBL" id="KHL01554.1"/>
    </source>
</evidence>
<evidence type="ECO:0000256" key="4">
    <source>
        <dbReference type="ARBA" id="ARBA00022475"/>
    </source>
</evidence>
<organism evidence="11 12">
    <name type="scientific">Sinomonas humi</name>
    <dbReference type="NCBI Taxonomy" id="1338436"/>
    <lineage>
        <taxon>Bacteria</taxon>
        <taxon>Bacillati</taxon>
        <taxon>Actinomycetota</taxon>
        <taxon>Actinomycetes</taxon>
        <taxon>Micrococcales</taxon>
        <taxon>Micrococcaceae</taxon>
        <taxon>Sinomonas</taxon>
    </lineage>
</organism>
<dbReference type="STRING" id="1338436.LK10_14890"/>
<evidence type="ECO:0000313" key="12">
    <source>
        <dbReference type="Proteomes" id="UP000030982"/>
    </source>
</evidence>
<feature type="transmembrane region" description="Helical" evidence="9">
    <location>
        <begin position="54"/>
        <end position="74"/>
    </location>
</feature>
<dbReference type="InterPro" id="IPR035906">
    <property type="entry name" value="MetI-like_sf"/>
</dbReference>
<keyword evidence="4" id="KW-1003">Cell membrane</keyword>
<keyword evidence="7 9" id="KW-1133">Transmembrane helix</keyword>
<evidence type="ECO:0000256" key="7">
    <source>
        <dbReference type="ARBA" id="ARBA00022989"/>
    </source>
</evidence>
<protein>
    <recommendedName>
        <fullName evidence="10">ABC transmembrane type-1 domain-containing protein</fullName>
    </recommendedName>
</protein>
<dbReference type="GO" id="GO:0043190">
    <property type="term" value="C:ATP-binding cassette (ABC) transporter complex"/>
    <property type="evidence" value="ECO:0007669"/>
    <property type="project" value="InterPro"/>
</dbReference>
<dbReference type="NCBIfam" id="TIGR01726">
    <property type="entry name" value="HEQRo_perm_3TM"/>
    <property type="match status" value="1"/>
</dbReference>
<dbReference type="AlphaFoldDB" id="A0A0B2AD93"/>
<reference evidence="11 12" key="1">
    <citation type="submission" date="2014-09" db="EMBL/GenBank/DDBJ databases">
        <title>Genome sequence of Sinomonas sp. MUSC 117.</title>
        <authorList>
            <person name="Lee L.-H."/>
        </authorList>
    </citation>
    <scope>NUCLEOTIDE SEQUENCE [LARGE SCALE GENOMIC DNA]</scope>
    <source>
        <strain evidence="11 12">MUSC 117</strain>
    </source>
</reference>
<feature type="transmembrane region" description="Helical" evidence="9">
    <location>
        <begin position="185"/>
        <end position="207"/>
    </location>
</feature>
<dbReference type="GO" id="GO:0022857">
    <property type="term" value="F:transmembrane transporter activity"/>
    <property type="evidence" value="ECO:0007669"/>
    <property type="project" value="InterPro"/>
</dbReference>
<dbReference type="PANTHER" id="PTHR30614">
    <property type="entry name" value="MEMBRANE COMPONENT OF AMINO ACID ABC TRANSPORTER"/>
    <property type="match status" value="1"/>
</dbReference>
<dbReference type="Pfam" id="PF00528">
    <property type="entry name" value="BPD_transp_1"/>
    <property type="match status" value="1"/>
</dbReference>
<proteinExistence type="inferred from homology"/>
<dbReference type="CDD" id="cd06261">
    <property type="entry name" value="TM_PBP2"/>
    <property type="match status" value="1"/>
</dbReference>
<name>A0A0B2AD93_9MICC</name>
<evidence type="ECO:0000256" key="3">
    <source>
        <dbReference type="ARBA" id="ARBA00022448"/>
    </source>
</evidence>
<feature type="transmembrane region" description="Helical" evidence="9">
    <location>
        <begin position="146"/>
        <end position="165"/>
    </location>
</feature>
<dbReference type="Proteomes" id="UP000030982">
    <property type="component" value="Unassembled WGS sequence"/>
</dbReference>
<feature type="transmembrane region" description="Helical" evidence="9">
    <location>
        <begin position="80"/>
        <end position="99"/>
    </location>
</feature>
<dbReference type="Gene3D" id="1.10.3720.10">
    <property type="entry name" value="MetI-like"/>
    <property type="match status" value="1"/>
</dbReference>
<evidence type="ECO:0000259" key="10">
    <source>
        <dbReference type="PROSITE" id="PS50928"/>
    </source>
</evidence>
<sequence>MQELFTTYLPELLAGLWMTARLTAVSFIGSLVLGTIAAAFRISPIVPLRAVGRLYVELFVNIPLISLLVVVTFGLPDIGITFDLFTCAALSMALLGGAFTCEAIRTGVNAVSVGQIEAARSIGLDFFGVLRHVLFPQAYRSVVQPLVNVFIGILLSSSLAGVIGVKDLTLQVSEINNQAALGLTAYMVAAFAYVIISLLAGGFGAWLEKRWRVQR</sequence>
<keyword evidence="5 9" id="KW-0812">Transmembrane</keyword>
<dbReference type="PANTHER" id="PTHR30614:SF37">
    <property type="entry name" value="AMINO-ACID ABC TRANSPORTER PERMEASE PROTEIN YHDX-RELATED"/>
    <property type="match status" value="1"/>
</dbReference>
<evidence type="ECO:0000256" key="5">
    <source>
        <dbReference type="ARBA" id="ARBA00022692"/>
    </source>
</evidence>
<keyword evidence="3 9" id="KW-0813">Transport</keyword>
<keyword evidence="6" id="KW-0029">Amino-acid transport</keyword>
<dbReference type="EMBL" id="JTDL01000140">
    <property type="protein sequence ID" value="KHL01554.1"/>
    <property type="molecule type" value="Genomic_DNA"/>
</dbReference>
<keyword evidence="12" id="KW-1185">Reference proteome</keyword>
<comment type="caution">
    <text evidence="11">The sequence shown here is derived from an EMBL/GenBank/DDBJ whole genome shotgun (WGS) entry which is preliminary data.</text>
</comment>
<evidence type="ECO:0000256" key="9">
    <source>
        <dbReference type="RuleBase" id="RU363032"/>
    </source>
</evidence>
<dbReference type="OrthoDB" id="3181282at2"/>